<dbReference type="EMBL" id="JAGMWT010000031">
    <property type="protein sequence ID" value="KAH7109637.1"/>
    <property type="molecule type" value="Genomic_DNA"/>
</dbReference>
<keyword evidence="4" id="KW-0804">Transcription</keyword>
<feature type="domain" description="Zn(2)-C6 fungal-type" evidence="6">
    <location>
        <begin position="13"/>
        <end position="43"/>
    </location>
</feature>
<dbReference type="PANTHER" id="PTHR47338">
    <property type="entry name" value="ZN(II)2CYS6 TRANSCRIPTION FACTOR (EUROFUNG)-RELATED"/>
    <property type="match status" value="1"/>
</dbReference>
<organism evidence="7 8">
    <name type="scientific">Dendryphion nanum</name>
    <dbReference type="NCBI Taxonomy" id="256645"/>
    <lineage>
        <taxon>Eukaryota</taxon>
        <taxon>Fungi</taxon>
        <taxon>Dikarya</taxon>
        <taxon>Ascomycota</taxon>
        <taxon>Pezizomycotina</taxon>
        <taxon>Dothideomycetes</taxon>
        <taxon>Pleosporomycetidae</taxon>
        <taxon>Pleosporales</taxon>
        <taxon>Torulaceae</taxon>
        <taxon>Dendryphion</taxon>
    </lineage>
</organism>
<dbReference type="CDD" id="cd00067">
    <property type="entry name" value="GAL4"/>
    <property type="match status" value="1"/>
</dbReference>
<evidence type="ECO:0000256" key="4">
    <source>
        <dbReference type="ARBA" id="ARBA00023163"/>
    </source>
</evidence>
<dbReference type="SMART" id="SM00066">
    <property type="entry name" value="GAL4"/>
    <property type="match status" value="1"/>
</dbReference>
<dbReference type="SUPFAM" id="SSF57701">
    <property type="entry name" value="Zn2/Cys6 DNA-binding domain"/>
    <property type="match status" value="1"/>
</dbReference>
<dbReference type="InterPro" id="IPR050815">
    <property type="entry name" value="TF_fung"/>
</dbReference>
<name>A0A9P9I7A5_9PLEO</name>
<dbReference type="InterPro" id="IPR036864">
    <property type="entry name" value="Zn2-C6_fun-type_DNA-bd_sf"/>
</dbReference>
<reference evidence="7" key="1">
    <citation type="journal article" date="2021" name="Nat. Commun.">
        <title>Genetic determinants of endophytism in the Arabidopsis root mycobiome.</title>
        <authorList>
            <person name="Mesny F."/>
            <person name="Miyauchi S."/>
            <person name="Thiergart T."/>
            <person name="Pickel B."/>
            <person name="Atanasova L."/>
            <person name="Karlsson M."/>
            <person name="Huettel B."/>
            <person name="Barry K.W."/>
            <person name="Haridas S."/>
            <person name="Chen C."/>
            <person name="Bauer D."/>
            <person name="Andreopoulos W."/>
            <person name="Pangilinan J."/>
            <person name="LaButti K."/>
            <person name="Riley R."/>
            <person name="Lipzen A."/>
            <person name="Clum A."/>
            <person name="Drula E."/>
            <person name="Henrissat B."/>
            <person name="Kohler A."/>
            <person name="Grigoriev I.V."/>
            <person name="Martin F.M."/>
            <person name="Hacquard S."/>
        </authorList>
    </citation>
    <scope>NUCLEOTIDE SEQUENCE</scope>
    <source>
        <strain evidence="7">MPI-CAGE-CH-0243</strain>
    </source>
</reference>
<comment type="subcellular location">
    <subcellularLocation>
        <location evidence="1">Nucleus</location>
    </subcellularLocation>
</comment>
<dbReference type="PANTHER" id="PTHR47338:SF20">
    <property type="entry name" value="ZN(II)2CYS6 TRANSCRIPTION FACTOR (EUROFUNG)"/>
    <property type="match status" value="1"/>
</dbReference>
<accession>A0A9P9I7A5</accession>
<evidence type="ECO:0000256" key="5">
    <source>
        <dbReference type="ARBA" id="ARBA00023242"/>
    </source>
</evidence>
<dbReference type="OrthoDB" id="3862662at2759"/>
<keyword evidence="5" id="KW-0539">Nucleus</keyword>
<evidence type="ECO:0000313" key="8">
    <source>
        <dbReference type="Proteomes" id="UP000700596"/>
    </source>
</evidence>
<dbReference type="PROSITE" id="PS00463">
    <property type="entry name" value="ZN2_CY6_FUNGAL_1"/>
    <property type="match status" value="1"/>
</dbReference>
<evidence type="ECO:0000313" key="7">
    <source>
        <dbReference type="EMBL" id="KAH7109637.1"/>
    </source>
</evidence>
<dbReference type="Pfam" id="PF00172">
    <property type="entry name" value="Zn_clus"/>
    <property type="match status" value="1"/>
</dbReference>
<evidence type="ECO:0000256" key="2">
    <source>
        <dbReference type="ARBA" id="ARBA00022723"/>
    </source>
</evidence>
<dbReference type="GO" id="GO:0000981">
    <property type="term" value="F:DNA-binding transcription factor activity, RNA polymerase II-specific"/>
    <property type="evidence" value="ECO:0007669"/>
    <property type="project" value="InterPro"/>
</dbReference>
<dbReference type="InterPro" id="IPR001138">
    <property type="entry name" value="Zn2Cys6_DnaBD"/>
</dbReference>
<keyword evidence="3" id="KW-0805">Transcription regulation</keyword>
<comment type="caution">
    <text evidence="7">The sequence shown here is derived from an EMBL/GenBank/DDBJ whole genome shotgun (WGS) entry which is preliminary data.</text>
</comment>
<dbReference type="CDD" id="cd12148">
    <property type="entry name" value="fungal_TF_MHR"/>
    <property type="match status" value="1"/>
</dbReference>
<evidence type="ECO:0000259" key="6">
    <source>
        <dbReference type="PROSITE" id="PS50048"/>
    </source>
</evidence>
<dbReference type="Gene3D" id="4.10.240.10">
    <property type="entry name" value="Zn(2)-C6 fungal-type DNA-binding domain"/>
    <property type="match status" value="1"/>
</dbReference>
<evidence type="ECO:0000256" key="3">
    <source>
        <dbReference type="ARBA" id="ARBA00023015"/>
    </source>
</evidence>
<dbReference type="AlphaFoldDB" id="A0A9P9I7A5"/>
<keyword evidence="2" id="KW-0479">Metal-binding</keyword>
<dbReference type="PROSITE" id="PS50048">
    <property type="entry name" value="ZN2_CY6_FUNGAL_2"/>
    <property type="match status" value="1"/>
</dbReference>
<gene>
    <name evidence="7" type="ORF">B0J11DRAFT_586488</name>
</gene>
<dbReference type="GO" id="GO:0005634">
    <property type="term" value="C:nucleus"/>
    <property type="evidence" value="ECO:0007669"/>
    <property type="project" value="UniProtKB-SubCell"/>
</dbReference>
<protein>
    <recommendedName>
        <fullName evidence="6">Zn(2)-C6 fungal-type domain-containing protein</fullName>
    </recommendedName>
</protein>
<evidence type="ECO:0000256" key="1">
    <source>
        <dbReference type="ARBA" id="ARBA00004123"/>
    </source>
</evidence>
<dbReference type="Proteomes" id="UP000700596">
    <property type="component" value="Unassembled WGS sequence"/>
</dbReference>
<dbReference type="GO" id="GO:0008270">
    <property type="term" value="F:zinc ion binding"/>
    <property type="evidence" value="ECO:0007669"/>
    <property type="project" value="InterPro"/>
</dbReference>
<proteinExistence type="predicted"/>
<keyword evidence="8" id="KW-1185">Reference proteome</keyword>
<sequence>MATIQLDHKAANVCAYCRVRKQRCDRSLPRCQRCAAKGRECDYSPVIDTRNPEPEPLFVEQGDCGSDLSYRGKEELLHAVDEWMSGVPGSWNRLLELVHEVLDLAEVSVAEIVDEFTWGIQRWLPVVDPDQILAGVQLPPVLLLSIFLITRKPCGHGEHAKRGTLYETVKQMLVLLQGLNDTYIEFVQAGIILAMYEVGHGMARRAHLTLGTCITMLNLEGPHLLSGNWELYNTPLRIRVAALVLDRIIPICTPTVNIPLLCPTTHPITKSVSLALSASSPIPPLSHDPVKKPSRKLQIQAQVALGTGRALQYIYALQHDDPDHETYEEVERHATEVVQLMVGKQEGHSWFMCDAVAMSFSALILLHQSRITHPPTPDLDLERTDLRTQLALKYSRRMAWDMCSVAMTKVAREPKIESLPFAGLACVWRAAVVVAETSSMGGFGERGGVFREVDLDDEEVEEMGGREVGVGDVTGIIPVLRRFEGRWGVGEVFRKGIEDVLMRDVFMDVDL</sequence>